<dbReference type="GeneID" id="115884551"/>
<dbReference type="GO" id="GO:0051056">
    <property type="term" value="P:regulation of small GTPase mediated signal transduction"/>
    <property type="evidence" value="ECO:0007669"/>
    <property type="project" value="TreeGrafter"/>
</dbReference>
<dbReference type="PANTHER" id="PTHR14963:SF7">
    <property type="entry name" value="RHO GTPASE-ACTIVATING PROTEIN 19"/>
    <property type="match status" value="1"/>
</dbReference>
<dbReference type="CTD" id="36996"/>
<dbReference type="PROSITE" id="PS50238">
    <property type="entry name" value="RHOGAP"/>
    <property type="match status" value="1"/>
</dbReference>
<accession>A0A6J2Y5Y2</accession>
<dbReference type="PANTHER" id="PTHR14963">
    <property type="entry name" value="RHO GTPASE ACTIVATING PROTEIN 18,19-RELATED"/>
    <property type="match status" value="1"/>
</dbReference>
<keyword evidence="4" id="KW-1185">Reference proteome</keyword>
<gene>
    <name evidence="5" type="primary">LOC115884551</name>
</gene>
<organism evidence="4 5">
    <name type="scientific">Sitophilus oryzae</name>
    <name type="common">Rice weevil</name>
    <name type="synonym">Curculio oryzae</name>
    <dbReference type="NCBI Taxonomy" id="7048"/>
    <lineage>
        <taxon>Eukaryota</taxon>
        <taxon>Metazoa</taxon>
        <taxon>Ecdysozoa</taxon>
        <taxon>Arthropoda</taxon>
        <taxon>Hexapoda</taxon>
        <taxon>Insecta</taxon>
        <taxon>Pterygota</taxon>
        <taxon>Neoptera</taxon>
        <taxon>Endopterygota</taxon>
        <taxon>Coleoptera</taxon>
        <taxon>Polyphaga</taxon>
        <taxon>Cucujiformia</taxon>
        <taxon>Curculionidae</taxon>
        <taxon>Dryophthorinae</taxon>
        <taxon>Sitophilus</taxon>
    </lineage>
</organism>
<evidence type="ECO:0000256" key="1">
    <source>
        <dbReference type="ARBA" id="ARBA00022468"/>
    </source>
</evidence>
<feature type="region of interest" description="Disordered" evidence="2">
    <location>
        <begin position="473"/>
        <end position="511"/>
    </location>
</feature>
<dbReference type="SMART" id="SM00324">
    <property type="entry name" value="RhoGAP"/>
    <property type="match status" value="1"/>
</dbReference>
<dbReference type="InterPro" id="IPR000198">
    <property type="entry name" value="RhoGAP_dom"/>
</dbReference>
<dbReference type="GO" id="GO:0005096">
    <property type="term" value="F:GTPase activator activity"/>
    <property type="evidence" value="ECO:0007669"/>
    <property type="project" value="UniProtKB-KW"/>
</dbReference>
<reference evidence="5" key="1">
    <citation type="submission" date="2025-08" db="UniProtKB">
        <authorList>
            <consortium name="RefSeq"/>
        </authorList>
    </citation>
    <scope>IDENTIFICATION</scope>
    <source>
        <tissue evidence="5">Gonads</tissue>
    </source>
</reference>
<evidence type="ECO:0000313" key="5">
    <source>
        <dbReference type="RefSeq" id="XP_030759032.1"/>
    </source>
</evidence>
<evidence type="ECO:0000256" key="2">
    <source>
        <dbReference type="SAM" id="MobiDB-lite"/>
    </source>
</evidence>
<feature type="domain" description="Rho-GAP" evidence="3">
    <location>
        <begin position="68"/>
        <end position="263"/>
    </location>
</feature>
<dbReference type="Gene3D" id="1.10.555.10">
    <property type="entry name" value="Rho GTPase activation protein"/>
    <property type="match status" value="1"/>
</dbReference>
<name>A0A6J2Y5Y2_SITOR</name>
<protein>
    <submittedName>
        <fullName evidence="5">Rho GTPase-activating protein 19 isoform X2</fullName>
    </submittedName>
</protein>
<keyword evidence="1" id="KW-0343">GTPase activation</keyword>
<dbReference type="RefSeq" id="XP_030759032.1">
    <property type="nucleotide sequence ID" value="XM_030903172.1"/>
</dbReference>
<dbReference type="SUPFAM" id="SSF48350">
    <property type="entry name" value="GTPase activation domain, GAP"/>
    <property type="match status" value="1"/>
</dbReference>
<evidence type="ECO:0000313" key="4">
    <source>
        <dbReference type="Proteomes" id="UP000504635"/>
    </source>
</evidence>
<sequence length="620" mass="70876">MHSPENWTDDEDFVEHFKKEHNEQFYVLVKMHLSFLLHMPTEESDVINEKHKLKKWNVVPFGKKSRNRNITEGTFVSNDLLNQVYQLIHFIKGEEKLKTVGIFRRTGSVERQNELKNLLQQGCTINFDENNYTVHDCASVLKGLLAELPEPLTNDTQFPIYCQIMESYDLSDIIHQFKVLQCLQLLFLLLPKEHKDFLRDLFGLLNKVTRYEDANKMSADNLAKLFTPHLLCPRKLSPEMLLKESQALFGLVAFMIKRYKELFKVPGQLMLDFRLHYDQKNALNESVKGAAHTVFTFVDNKLTAKENEENVTETALAQLYAHIQSLPESSKKRKLVKQFNKENGQGTPLQVLRSSVPKNKSFGDSIKKHMFHKKLIKNMKKSGFSQLKSASSEEILNETMMTPRSRKPVLLVSGTNINNLAKMSPNLQPEVMEGTGTICNTPLVLEKGLKRPLERSVASTSFDVTQSQDGFVDTIPDNTRKQFTKSKSDGDLSLNREISKVPKMNKTDSPKSLTTTFKRYLTSRNIEADDSLSDSSFSSRSDDFQSYTELHTDPSNSYKENVSAVNSGNQEYYNENISDSLLYILDGNYPDDVGEGGKELVLKPRQFDKDGKPTVFETSF</sequence>
<dbReference type="InterPro" id="IPR008936">
    <property type="entry name" value="Rho_GTPase_activation_prot"/>
</dbReference>
<dbReference type="Proteomes" id="UP000504635">
    <property type="component" value="Unplaced"/>
</dbReference>
<proteinExistence type="predicted"/>
<dbReference type="GO" id="GO:0007165">
    <property type="term" value="P:signal transduction"/>
    <property type="evidence" value="ECO:0007669"/>
    <property type="project" value="InterPro"/>
</dbReference>
<dbReference type="OrthoDB" id="10061772at2759"/>
<evidence type="ECO:0000259" key="3">
    <source>
        <dbReference type="PROSITE" id="PS50238"/>
    </source>
</evidence>
<dbReference type="Pfam" id="PF00620">
    <property type="entry name" value="RhoGAP"/>
    <property type="match status" value="1"/>
</dbReference>
<dbReference type="AlphaFoldDB" id="A0A6J2Y5Y2"/>
<dbReference type="GO" id="GO:0005737">
    <property type="term" value="C:cytoplasm"/>
    <property type="evidence" value="ECO:0007669"/>
    <property type="project" value="TreeGrafter"/>
</dbReference>
<feature type="compositionally biased region" description="Basic and acidic residues" evidence="2">
    <location>
        <begin position="497"/>
        <end position="509"/>
    </location>
</feature>